<dbReference type="AlphaFoldDB" id="A0A7J8VU19"/>
<comment type="caution">
    <text evidence="3">The sequence shown here is derived from an EMBL/GenBank/DDBJ whole genome shotgun (WGS) entry which is preliminary data.</text>
</comment>
<dbReference type="EMBL" id="JABFAB010000012">
    <property type="protein sequence ID" value="MBA0666258.1"/>
    <property type="molecule type" value="Genomic_DNA"/>
</dbReference>
<sequence>MNTLQEDSVVRHGVENIGVIARMSEDTQSKEGDFQIASFDLSLPQIVRMDCRRNCEDEDVMGKASSDRHLALFAFVVYGLVMFLKALGYVSVELANFLSQIEKGVNPAPVVLVETIISLNFIRRKGDEHFLGCTQLLFLWMKSNFWCVIIPSTRPIEEFLEIECPLNQSIEELVQNLSTLTYQEIECFGSGLEILEEMGRDTNQVGSKLELAIRNLFQPFPLENVYLVEPRKTKISMSVQFKGKRKVRDDVAELTEKMLNLEMHLSGRDEQFRWQREQHQAYVKEKEAKIMRQ</sequence>
<feature type="domain" description="DUF7745" evidence="2">
    <location>
        <begin position="63"/>
        <end position="145"/>
    </location>
</feature>
<keyword evidence="1" id="KW-0472">Membrane</keyword>
<keyword evidence="4" id="KW-1185">Reference proteome</keyword>
<dbReference type="PANTHER" id="PTHR48200:SF1">
    <property type="entry name" value="AMINOTRANSFERASE-LIKE PLANT MOBILE DOMAIN-CONTAINING PROTEIN"/>
    <property type="match status" value="1"/>
</dbReference>
<organism evidence="3 4">
    <name type="scientific">Gossypium klotzschianum</name>
    <dbReference type="NCBI Taxonomy" id="34286"/>
    <lineage>
        <taxon>Eukaryota</taxon>
        <taxon>Viridiplantae</taxon>
        <taxon>Streptophyta</taxon>
        <taxon>Embryophyta</taxon>
        <taxon>Tracheophyta</taxon>
        <taxon>Spermatophyta</taxon>
        <taxon>Magnoliopsida</taxon>
        <taxon>eudicotyledons</taxon>
        <taxon>Gunneridae</taxon>
        <taxon>Pentapetalae</taxon>
        <taxon>rosids</taxon>
        <taxon>malvids</taxon>
        <taxon>Malvales</taxon>
        <taxon>Malvaceae</taxon>
        <taxon>Malvoideae</taxon>
        <taxon>Gossypium</taxon>
    </lineage>
</organism>
<evidence type="ECO:0000313" key="3">
    <source>
        <dbReference type="EMBL" id="MBA0666258.1"/>
    </source>
</evidence>
<dbReference type="OrthoDB" id="10394859at2759"/>
<accession>A0A7J8VU19</accession>
<gene>
    <name evidence="3" type="ORF">Goklo_002692</name>
</gene>
<dbReference type="Proteomes" id="UP000593573">
    <property type="component" value="Unassembled WGS sequence"/>
</dbReference>
<dbReference type="Pfam" id="PF24924">
    <property type="entry name" value="DUF7745"/>
    <property type="match status" value="1"/>
</dbReference>
<evidence type="ECO:0000259" key="2">
    <source>
        <dbReference type="Pfam" id="PF24924"/>
    </source>
</evidence>
<evidence type="ECO:0000256" key="1">
    <source>
        <dbReference type="SAM" id="Phobius"/>
    </source>
</evidence>
<evidence type="ECO:0000313" key="4">
    <source>
        <dbReference type="Proteomes" id="UP000593573"/>
    </source>
</evidence>
<reference evidence="3 4" key="1">
    <citation type="journal article" date="2019" name="Genome Biol. Evol.">
        <title>Insights into the evolution of the New World diploid cottons (Gossypium, subgenus Houzingenia) based on genome sequencing.</title>
        <authorList>
            <person name="Grover C.E."/>
            <person name="Arick M.A. 2nd"/>
            <person name="Thrash A."/>
            <person name="Conover J.L."/>
            <person name="Sanders W.S."/>
            <person name="Peterson D.G."/>
            <person name="Frelichowski J.E."/>
            <person name="Scheffler J.A."/>
            <person name="Scheffler B.E."/>
            <person name="Wendel J.F."/>
        </authorList>
    </citation>
    <scope>NUCLEOTIDE SEQUENCE [LARGE SCALE GENOMIC DNA]</scope>
    <source>
        <strain evidence="3">57</strain>
        <tissue evidence="3">Leaf</tissue>
    </source>
</reference>
<dbReference type="InterPro" id="IPR056647">
    <property type="entry name" value="DUF7745"/>
</dbReference>
<protein>
    <recommendedName>
        <fullName evidence="2">DUF7745 domain-containing protein</fullName>
    </recommendedName>
</protein>
<dbReference type="PANTHER" id="PTHR48200">
    <property type="entry name" value="PROTEIN, PUTATIVE-RELATED"/>
    <property type="match status" value="1"/>
</dbReference>
<keyword evidence="1" id="KW-1133">Transmembrane helix</keyword>
<proteinExistence type="predicted"/>
<name>A0A7J8VU19_9ROSI</name>
<feature type="transmembrane region" description="Helical" evidence="1">
    <location>
        <begin position="70"/>
        <end position="92"/>
    </location>
</feature>
<keyword evidence="1" id="KW-0812">Transmembrane</keyword>